<evidence type="ECO:0000313" key="2">
    <source>
        <dbReference type="Proteomes" id="UP000813824"/>
    </source>
</evidence>
<dbReference type="AlphaFoldDB" id="A0A8K0UCI4"/>
<keyword evidence="2" id="KW-1185">Reference proteome</keyword>
<accession>A0A8K0UCI4</accession>
<protein>
    <submittedName>
        <fullName evidence="1">Uncharacterized protein</fullName>
    </submittedName>
</protein>
<gene>
    <name evidence="1" type="ORF">BXZ70DRAFT_1081207</name>
</gene>
<sequence>MASTSTNPAPAPELTAHQERLNELGWRIQSAILKYRDLINANEEDDVKHDIDLKFENGLHRELDEVYLVLGWISLCTDGQSGGNIPRSIQYLRRFCLWQETIRGYHIAIQFLRIGNLKAMEPLCENLGYVEEAQEFWWEWDIDDVGKPGWWSMPEDHMLIAETLSGRQICARSGGGSVFHVPQQSGNCPARQGHHLAQCGDHKIPATAP</sequence>
<organism evidence="1 2">
    <name type="scientific">Cristinia sonorae</name>
    <dbReference type="NCBI Taxonomy" id="1940300"/>
    <lineage>
        <taxon>Eukaryota</taxon>
        <taxon>Fungi</taxon>
        <taxon>Dikarya</taxon>
        <taxon>Basidiomycota</taxon>
        <taxon>Agaricomycotina</taxon>
        <taxon>Agaricomycetes</taxon>
        <taxon>Agaricomycetidae</taxon>
        <taxon>Agaricales</taxon>
        <taxon>Pleurotineae</taxon>
        <taxon>Stephanosporaceae</taxon>
        <taxon>Cristinia</taxon>
    </lineage>
</organism>
<reference evidence="1" key="1">
    <citation type="journal article" date="2021" name="New Phytol.">
        <title>Evolutionary innovations through gain and loss of genes in the ectomycorrhizal Boletales.</title>
        <authorList>
            <person name="Wu G."/>
            <person name="Miyauchi S."/>
            <person name="Morin E."/>
            <person name="Kuo A."/>
            <person name="Drula E."/>
            <person name="Varga T."/>
            <person name="Kohler A."/>
            <person name="Feng B."/>
            <person name="Cao Y."/>
            <person name="Lipzen A."/>
            <person name="Daum C."/>
            <person name="Hundley H."/>
            <person name="Pangilinan J."/>
            <person name="Johnson J."/>
            <person name="Barry K."/>
            <person name="LaButti K."/>
            <person name="Ng V."/>
            <person name="Ahrendt S."/>
            <person name="Min B."/>
            <person name="Choi I.G."/>
            <person name="Park H."/>
            <person name="Plett J.M."/>
            <person name="Magnuson J."/>
            <person name="Spatafora J.W."/>
            <person name="Nagy L.G."/>
            <person name="Henrissat B."/>
            <person name="Grigoriev I.V."/>
            <person name="Yang Z.L."/>
            <person name="Xu J."/>
            <person name="Martin F.M."/>
        </authorList>
    </citation>
    <scope>NUCLEOTIDE SEQUENCE</scope>
    <source>
        <strain evidence="1">KKN 215</strain>
    </source>
</reference>
<comment type="caution">
    <text evidence="1">The sequence shown here is derived from an EMBL/GenBank/DDBJ whole genome shotgun (WGS) entry which is preliminary data.</text>
</comment>
<dbReference type="Proteomes" id="UP000813824">
    <property type="component" value="Unassembled WGS sequence"/>
</dbReference>
<evidence type="ECO:0000313" key="1">
    <source>
        <dbReference type="EMBL" id="KAH8073396.1"/>
    </source>
</evidence>
<name>A0A8K0UCI4_9AGAR</name>
<dbReference type="EMBL" id="JAEVFJ010000074">
    <property type="protein sequence ID" value="KAH8073396.1"/>
    <property type="molecule type" value="Genomic_DNA"/>
</dbReference>
<proteinExistence type="predicted"/>